<feature type="coiled-coil region" evidence="1">
    <location>
        <begin position="123"/>
        <end position="160"/>
    </location>
</feature>
<evidence type="ECO:0000313" key="2">
    <source>
        <dbReference type="EMBL" id="AKP77169.1"/>
    </source>
</evidence>
<keyword evidence="1" id="KW-0175">Coiled coil</keyword>
<protein>
    <submittedName>
        <fullName evidence="2">Uncharacterized protein</fullName>
    </submittedName>
</protein>
<name>A0A806TQK4_PRIMG</name>
<gene>
    <name evidence="2" type="ORF">AS52_02204</name>
</gene>
<dbReference type="RefSeq" id="WP_049164348.1">
    <property type="nucleotide sequence ID" value="NZ_CP010586.1"/>
</dbReference>
<dbReference type="Proteomes" id="UP000036410">
    <property type="component" value="Chromosome"/>
</dbReference>
<proteinExistence type="predicted"/>
<sequence length="231" mass="27725">MAKKVGRKRKYDNKETRERFQDLVYEAKKQKPSGKIRISDMVKISEEFHQKNPYKFPIPYNRDVWSTWGREYMEKANNFRTITKMFTKNNKEIEIPNFSEIINRHYSNKYKILELLIPQERLLHELVDENLQLSDSIKKVENKNRELKGVIDKYEALLLEMTHQSSIKIYKEKYGLNSILKINDKEEAFNNLNNLESYLHPAKVQKADSTRLKNEQDNLLLDNWKKKRGKK</sequence>
<dbReference type="EMBL" id="CP010586">
    <property type="protein sequence ID" value="AKP77169.1"/>
    <property type="molecule type" value="Genomic_DNA"/>
</dbReference>
<evidence type="ECO:0000313" key="3">
    <source>
        <dbReference type="Proteomes" id="UP000036410"/>
    </source>
</evidence>
<reference evidence="2 3" key="1">
    <citation type="submission" date="2015-01" db="EMBL/GenBank/DDBJ databases">
        <title>Genome sequence of bacillus megaterium Q3.</title>
        <authorList>
            <person name="Wang Y."/>
            <person name="Luo K."/>
            <person name="Bai L."/>
            <person name="Luo F."/>
        </authorList>
    </citation>
    <scope>NUCLEOTIDE SEQUENCE [LARGE SCALE GENOMIC DNA]</scope>
    <source>
        <strain evidence="2 3">Q3</strain>
    </source>
</reference>
<accession>A0A806TQK4</accession>
<dbReference type="AlphaFoldDB" id="A0A806TQK4"/>
<evidence type="ECO:0000256" key="1">
    <source>
        <dbReference type="SAM" id="Coils"/>
    </source>
</evidence>
<organism evidence="2 3">
    <name type="scientific">Priestia megaterium Q3</name>
    <dbReference type="NCBI Taxonomy" id="1452722"/>
    <lineage>
        <taxon>Bacteria</taxon>
        <taxon>Bacillati</taxon>
        <taxon>Bacillota</taxon>
        <taxon>Bacilli</taxon>
        <taxon>Bacillales</taxon>
        <taxon>Bacillaceae</taxon>
        <taxon>Priestia</taxon>
    </lineage>
</organism>